<comment type="similarity">
    <text evidence="1 7">Belongs to the peptidase A1 family.</text>
</comment>
<dbReference type="InterPro" id="IPR021109">
    <property type="entry name" value="Peptidase_aspartic_dom_sf"/>
</dbReference>
<dbReference type="CDD" id="cd06097">
    <property type="entry name" value="Aspergillopepsin_like"/>
    <property type="match status" value="1"/>
</dbReference>
<evidence type="ECO:0000256" key="8">
    <source>
        <dbReference type="SAM" id="SignalP"/>
    </source>
</evidence>
<dbReference type="Pfam" id="PF00026">
    <property type="entry name" value="Asp"/>
    <property type="match status" value="1"/>
</dbReference>
<evidence type="ECO:0000256" key="6">
    <source>
        <dbReference type="PIRSR" id="PIRSR601461-2"/>
    </source>
</evidence>
<evidence type="ECO:0000259" key="9">
    <source>
        <dbReference type="PROSITE" id="PS51767"/>
    </source>
</evidence>
<keyword evidence="3 7" id="KW-0064">Aspartyl protease</keyword>
<keyword evidence="2 7" id="KW-0645">Protease</keyword>
<sequence>MPSIVKIVAASALATFAFAGPVPPAKRGITVNQKTPKPYRKPVVQLRNAFQKYNVAVPEDVAKAAAGEGTVAANPEDGDVEYLSPVEIGGQTINLDFDTGSADLWVFSSQLPRSQTSGHEIYNPSKSSTSKQLSGASWKIQYGDGSGASGNVYTDNVDVGGVIVKGQAVEAAKKISGQFQQDANNDGLLGLAFSSINTVQPQSQTTFFDSALAQGLLTKPVFTADLKKGAPGSYDFGFIDDSKHTGDIVYTPVDSSNGFWEFTAGGYGVGSGNFEEQQFQAIADTGTTLILVEDSIVEAYYGQVSAASYDSQQGGYTFDCGTELPDFVVGIGDGQATVPGSLINLAPVDSSGSTCFGGIQSNQGLPQAILGDVFLKAFLAVFDNDGPQFGWAPKEL</sequence>
<dbReference type="InterPro" id="IPR034163">
    <property type="entry name" value="Aspergillopepsin-like_cat_dom"/>
</dbReference>
<dbReference type="PROSITE" id="PS00141">
    <property type="entry name" value="ASP_PROTEASE"/>
    <property type="match status" value="2"/>
</dbReference>
<dbReference type="Gene3D" id="2.40.70.10">
    <property type="entry name" value="Acid Proteases"/>
    <property type="match status" value="2"/>
</dbReference>
<evidence type="ECO:0000256" key="2">
    <source>
        <dbReference type="ARBA" id="ARBA00022670"/>
    </source>
</evidence>
<keyword evidence="11" id="KW-1185">Reference proteome</keyword>
<dbReference type="Proteomes" id="UP000038010">
    <property type="component" value="Unassembled WGS sequence"/>
</dbReference>
<reference evidence="10 11" key="1">
    <citation type="submission" date="2015-06" db="EMBL/GenBank/DDBJ databases">
        <title>Draft genome of the ant-associated black yeast Phialophora attae CBS 131958.</title>
        <authorList>
            <person name="Moreno L.F."/>
            <person name="Stielow B.J."/>
            <person name="de Hoog S."/>
            <person name="Vicente V.A."/>
            <person name="Weiss V.A."/>
            <person name="de Vries M."/>
            <person name="Cruz L.M."/>
            <person name="Souza E.M."/>
        </authorList>
    </citation>
    <scope>NUCLEOTIDE SEQUENCE [LARGE SCALE GENOMIC DNA]</scope>
    <source>
        <strain evidence="10 11">CBS 131958</strain>
    </source>
</reference>
<name>A0A0N1H408_9EURO</name>
<feature type="active site" evidence="5">
    <location>
        <position position="98"/>
    </location>
</feature>
<dbReference type="OrthoDB" id="2747330at2759"/>
<dbReference type="EMBL" id="LFJN01000014">
    <property type="protein sequence ID" value="KPI39813.1"/>
    <property type="molecule type" value="Genomic_DNA"/>
</dbReference>
<dbReference type="FunFam" id="2.40.70.10:FF:000024">
    <property type="entry name" value="Endothiapepsin"/>
    <property type="match status" value="1"/>
</dbReference>
<proteinExistence type="inferred from homology"/>
<feature type="disulfide bond" evidence="6">
    <location>
        <begin position="320"/>
        <end position="355"/>
    </location>
</feature>
<evidence type="ECO:0000313" key="11">
    <source>
        <dbReference type="Proteomes" id="UP000038010"/>
    </source>
</evidence>
<keyword evidence="8" id="KW-0732">Signal</keyword>
<comment type="caution">
    <text evidence="10">The sequence shown here is derived from an EMBL/GenBank/DDBJ whole genome shotgun (WGS) entry which is preliminary data.</text>
</comment>
<dbReference type="STRING" id="1664694.A0A0N1H408"/>
<dbReference type="GeneID" id="28735298"/>
<evidence type="ECO:0000256" key="5">
    <source>
        <dbReference type="PIRSR" id="PIRSR601461-1"/>
    </source>
</evidence>
<evidence type="ECO:0000256" key="7">
    <source>
        <dbReference type="RuleBase" id="RU000454"/>
    </source>
</evidence>
<dbReference type="AlphaFoldDB" id="A0A0N1H408"/>
<dbReference type="VEuPathDB" id="FungiDB:AB675_3372"/>
<feature type="chain" id="PRO_5005873025" evidence="8">
    <location>
        <begin position="20"/>
        <end position="396"/>
    </location>
</feature>
<evidence type="ECO:0000256" key="1">
    <source>
        <dbReference type="ARBA" id="ARBA00007447"/>
    </source>
</evidence>
<dbReference type="InterPro" id="IPR001461">
    <property type="entry name" value="Aspartic_peptidase_A1"/>
</dbReference>
<dbReference type="PANTHER" id="PTHR47966">
    <property type="entry name" value="BETA-SITE APP-CLEAVING ENZYME, ISOFORM A-RELATED"/>
    <property type="match status" value="1"/>
</dbReference>
<feature type="domain" description="Peptidase A1" evidence="9">
    <location>
        <begin position="82"/>
        <end position="392"/>
    </location>
</feature>
<keyword evidence="6" id="KW-1015">Disulfide bond</keyword>
<dbReference type="PANTHER" id="PTHR47966:SF2">
    <property type="entry name" value="ASPERGILLOPEPSIN-1-RELATED"/>
    <property type="match status" value="1"/>
</dbReference>
<accession>A0A0N1H408</accession>
<protein>
    <submittedName>
        <fullName evidence="10">Aspartic protease pep1</fullName>
    </submittedName>
</protein>
<dbReference type="PRINTS" id="PR00792">
    <property type="entry name" value="PEPSIN"/>
</dbReference>
<evidence type="ECO:0000256" key="4">
    <source>
        <dbReference type="ARBA" id="ARBA00022801"/>
    </source>
</evidence>
<evidence type="ECO:0000256" key="3">
    <source>
        <dbReference type="ARBA" id="ARBA00022750"/>
    </source>
</evidence>
<dbReference type="PROSITE" id="PS51767">
    <property type="entry name" value="PEPTIDASE_A1"/>
    <property type="match status" value="1"/>
</dbReference>
<dbReference type="InterPro" id="IPR033121">
    <property type="entry name" value="PEPTIDASE_A1"/>
</dbReference>
<dbReference type="GO" id="GO:0006508">
    <property type="term" value="P:proteolysis"/>
    <property type="evidence" value="ECO:0007669"/>
    <property type="project" value="UniProtKB-KW"/>
</dbReference>
<evidence type="ECO:0000313" key="10">
    <source>
        <dbReference type="EMBL" id="KPI39813.1"/>
    </source>
</evidence>
<dbReference type="SUPFAM" id="SSF50630">
    <property type="entry name" value="Acid proteases"/>
    <property type="match status" value="1"/>
</dbReference>
<keyword evidence="4 7" id="KW-0378">Hydrolase</keyword>
<dbReference type="GO" id="GO:0004190">
    <property type="term" value="F:aspartic-type endopeptidase activity"/>
    <property type="evidence" value="ECO:0007669"/>
    <property type="project" value="UniProtKB-KW"/>
</dbReference>
<feature type="active site" evidence="5">
    <location>
        <position position="284"/>
    </location>
</feature>
<dbReference type="RefSeq" id="XP_017999776.1">
    <property type="nucleotide sequence ID" value="XM_018143418.1"/>
</dbReference>
<dbReference type="FunFam" id="2.40.70.10:FF:000026">
    <property type="entry name" value="Endothiapepsin"/>
    <property type="match status" value="1"/>
</dbReference>
<gene>
    <name evidence="10" type="ORF">AB675_3372</name>
</gene>
<dbReference type="InterPro" id="IPR001969">
    <property type="entry name" value="Aspartic_peptidase_AS"/>
</dbReference>
<feature type="signal peptide" evidence="8">
    <location>
        <begin position="1"/>
        <end position="19"/>
    </location>
</feature>
<organism evidence="10 11">
    <name type="scientific">Cyphellophora attinorum</name>
    <dbReference type="NCBI Taxonomy" id="1664694"/>
    <lineage>
        <taxon>Eukaryota</taxon>
        <taxon>Fungi</taxon>
        <taxon>Dikarya</taxon>
        <taxon>Ascomycota</taxon>
        <taxon>Pezizomycotina</taxon>
        <taxon>Eurotiomycetes</taxon>
        <taxon>Chaetothyriomycetidae</taxon>
        <taxon>Chaetothyriales</taxon>
        <taxon>Cyphellophoraceae</taxon>
        <taxon>Cyphellophora</taxon>
    </lineage>
</organism>